<accession>A0A1B6NRA4</accession>
<feature type="non-terminal residue" evidence="1">
    <location>
        <position position="84"/>
    </location>
</feature>
<keyword evidence="1" id="KW-0418">Kinase</keyword>
<dbReference type="GO" id="GO:0016301">
    <property type="term" value="F:kinase activity"/>
    <property type="evidence" value="ECO:0007669"/>
    <property type="project" value="UniProtKB-KW"/>
</dbReference>
<organism evidence="1">
    <name type="scientific">marine sediment metagenome</name>
    <dbReference type="NCBI Taxonomy" id="412755"/>
    <lineage>
        <taxon>unclassified sequences</taxon>
        <taxon>metagenomes</taxon>
        <taxon>ecological metagenomes</taxon>
    </lineage>
</organism>
<dbReference type="EMBL" id="AYSL01001766">
    <property type="protein sequence ID" value="KTF05472.1"/>
    <property type="molecule type" value="Genomic_DNA"/>
</dbReference>
<gene>
    <name evidence="1" type="ORF">MGSAQ_003032</name>
</gene>
<evidence type="ECO:0000313" key="1">
    <source>
        <dbReference type="EMBL" id="KTF05472.1"/>
    </source>
</evidence>
<comment type="caution">
    <text evidence="1">The sequence shown here is derived from an EMBL/GenBank/DDBJ whole genome shotgun (WGS) entry which is preliminary data.</text>
</comment>
<sequence length="84" mass="9686">MLDRLAVIQKDFENKTLKASAMKRFLDESNENLNIIYRNLNRAAELISSFKQVAVDQTSETSRSFCVVQLVNEILLSLQPRLKK</sequence>
<name>A0A1B6NRA4_9ZZZZ</name>
<reference evidence="1" key="1">
    <citation type="submission" date="2013-11" db="EMBL/GenBank/DDBJ databases">
        <title>Microbial diversity, functional groups and degradation webs in Northern and Southern Mediterranean and Red Sea marine crude oil polluted sites.</title>
        <authorList>
            <person name="Daffonchio D."/>
            <person name="Mapelli F."/>
            <person name="Ferrer M."/>
            <person name="Richter M."/>
            <person name="Cherif A."/>
            <person name="Malkawi H.I."/>
            <person name="Yakimov M.M."/>
            <person name="Abdel-Fattah Y.R."/>
            <person name="Blaghen M."/>
            <person name="Golyshin P.N."/>
            <person name="Kalogerakis N."/>
            <person name="Boon N."/>
            <person name="Magagnini M."/>
            <person name="Fava F."/>
        </authorList>
    </citation>
    <scope>NUCLEOTIDE SEQUENCE</scope>
</reference>
<dbReference type="AlphaFoldDB" id="A0A1B6NRA4"/>
<protein>
    <submittedName>
        <fullName evidence="1">Signal transduction histidine kinase</fullName>
    </submittedName>
</protein>
<proteinExistence type="predicted"/>
<keyword evidence="1" id="KW-0808">Transferase</keyword>